<keyword evidence="5" id="KW-0547">Nucleotide-binding</keyword>
<evidence type="ECO:0000256" key="1">
    <source>
        <dbReference type="ARBA" id="ARBA00004127"/>
    </source>
</evidence>
<keyword evidence="6" id="KW-0067">ATP-binding</keyword>
<protein>
    <submittedName>
        <fullName evidence="11">Multidrug resistance-associated 1-like</fullName>
    </submittedName>
</protein>
<dbReference type="Gene3D" id="1.20.1560.10">
    <property type="entry name" value="ABC transporter type 1, transmembrane domain"/>
    <property type="match status" value="1"/>
</dbReference>
<dbReference type="InterPro" id="IPR036640">
    <property type="entry name" value="ABC1_TM_sf"/>
</dbReference>
<reference evidence="11" key="1">
    <citation type="submission" date="2020-04" db="EMBL/GenBank/DDBJ databases">
        <authorList>
            <person name="Alioto T."/>
            <person name="Alioto T."/>
            <person name="Gomez Garrido J."/>
        </authorList>
    </citation>
    <scope>NUCLEOTIDE SEQUENCE</scope>
    <source>
        <strain evidence="11">A484AB</strain>
    </source>
</reference>
<name>A0A7D9JAA7_PARCT</name>
<evidence type="ECO:0000256" key="5">
    <source>
        <dbReference type="ARBA" id="ARBA00022741"/>
    </source>
</evidence>
<sequence>VGSYSELQANDGDFAEFLRTYAKEHEDEQEEFESRPRTKSQLSTASWANTLTADDRSPSVCSLMSDSTQVAGEDFMTEREKRAKEDYKMIKEEKAETGRVRFSVFIYYFISCGIPFLFLLLFFLVCSEISLTGSRIWLAHWSSSNITESSEQNSYVGIYGALGIGQGFFLFLVAMTLAYICVNGSTVLNEKLLANMLRLPLAFFETTPLGRIVNRFSKDIDVIDTMIPRNLSWFFQTSIAILGTVFLICYSTPFFMTVLLPLAVLYVLIQVSSLSPRTAFPAALTET</sequence>
<evidence type="ECO:0000256" key="3">
    <source>
        <dbReference type="ARBA" id="ARBA00022692"/>
    </source>
</evidence>
<dbReference type="SUPFAM" id="SSF90123">
    <property type="entry name" value="ABC transporter transmembrane region"/>
    <property type="match status" value="1"/>
</dbReference>
<keyword evidence="3 10" id="KW-0812">Transmembrane</keyword>
<evidence type="ECO:0000256" key="2">
    <source>
        <dbReference type="ARBA" id="ARBA00022448"/>
    </source>
</evidence>
<organism evidence="11 12">
    <name type="scientific">Paramuricea clavata</name>
    <name type="common">Red gorgonian</name>
    <name type="synonym">Violescent sea-whip</name>
    <dbReference type="NCBI Taxonomy" id="317549"/>
    <lineage>
        <taxon>Eukaryota</taxon>
        <taxon>Metazoa</taxon>
        <taxon>Cnidaria</taxon>
        <taxon>Anthozoa</taxon>
        <taxon>Octocorallia</taxon>
        <taxon>Malacalcyonacea</taxon>
        <taxon>Plexauridae</taxon>
        <taxon>Paramuricea</taxon>
    </lineage>
</organism>
<keyword evidence="8 10" id="KW-0472">Membrane</keyword>
<keyword evidence="7 10" id="KW-1133">Transmembrane helix</keyword>
<gene>
    <name evidence="11" type="ORF">PACLA_8A079544</name>
</gene>
<keyword evidence="2" id="KW-0813">Transport</keyword>
<evidence type="ECO:0000256" key="10">
    <source>
        <dbReference type="SAM" id="Phobius"/>
    </source>
</evidence>
<dbReference type="Pfam" id="PF00664">
    <property type="entry name" value="ABC_membrane"/>
    <property type="match status" value="1"/>
</dbReference>
<dbReference type="EMBL" id="CACRXK020013674">
    <property type="protein sequence ID" value="CAB4025557.1"/>
    <property type="molecule type" value="Genomic_DNA"/>
</dbReference>
<dbReference type="AlphaFoldDB" id="A0A7D9JAA7"/>
<dbReference type="GO" id="GO:0140359">
    <property type="term" value="F:ABC-type transporter activity"/>
    <property type="evidence" value="ECO:0007669"/>
    <property type="project" value="InterPro"/>
</dbReference>
<dbReference type="PANTHER" id="PTHR24223:SF443">
    <property type="entry name" value="MULTIDRUG-RESISTANCE LIKE PROTEIN 1, ISOFORM I"/>
    <property type="match status" value="1"/>
</dbReference>
<evidence type="ECO:0000256" key="9">
    <source>
        <dbReference type="SAM" id="MobiDB-lite"/>
    </source>
</evidence>
<accession>A0A7D9JAA7</accession>
<dbReference type="OrthoDB" id="6282333at2759"/>
<feature type="region of interest" description="Disordered" evidence="9">
    <location>
        <begin position="25"/>
        <end position="45"/>
    </location>
</feature>
<evidence type="ECO:0000256" key="4">
    <source>
        <dbReference type="ARBA" id="ARBA00022737"/>
    </source>
</evidence>
<dbReference type="PANTHER" id="PTHR24223">
    <property type="entry name" value="ATP-BINDING CASSETTE SUB-FAMILY C"/>
    <property type="match status" value="1"/>
</dbReference>
<dbReference type="GO" id="GO:0016020">
    <property type="term" value="C:membrane"/>
    <property type="evidence" value="ECO:0007669"/>
    <property type="project" value="InterPro"/>
</dbReference>
<comment type="subcellular location">
    <subcellularLocation>
        <location evidence="1">Endomembrane system</location>
        <topology evidence="1">Multi-pass membrane protein</topology>
    </subcellularLocation>
</comment>
<comment type="caution">
    <text evidence="11">The sequence shown here is derived from an EMBL/GenBank/DDBJ whole genome shotgun (WGS) entry which is preliminary data.</text>
</comment>
<feature type="transmembrane region" description="Helical" evidence="10">
    <location>
        <begin position="239"/>
        <end position="269"/>
    </location>
</feature>
<feature type="transmembrane region" description="Helical" evidence="10">
    <location>
        <begin position="158"/>
        <end position="182"/>
    </location>
</feature>
<dbReference type="Proteomes" id="UP001152795">
    <property type="component" value="Unassembled WGS sequence"/>
</dbReference>
<evidence type="ECO:0000256" key="7">
    <source>
        <dbReference type="ARBA" id="ARBA00022989"/>
    </source>
</evidence>
<evidence type="ECO:0000313" key="12">
    <source>
        <dbReference type="Proteomes" id="UP001152795"/>
    </source>
</evidence>
<dbReference type="GO" id="GO:0005524">
    <property type="term" value="F:ATP binding"/>
    <property type="evidence" value="ECO:0007669"/>
    <property type="project" value="UniProtKB-KW"/>
</dbReference>
<proteinExistence type="predicted"/>
<feature type="transmembrane region" description="Helical" evidence="10">
    <location>
        <begin position="104"/>
        <end position="125"/>
    </location>
</feature>
<feature type="compositionally biased region" description="Basic and acidic residues" evidence="9">
    <location>
        <begin position="25"/>
        <end position="36"/>
    </location>
</feature>
<dbReference type="PROSITE" id="PS50929">
    <property type="entry name" value="ABC_TM1F"/>
    <property type="match status" value="1"/>
</dbReference>
<evidence type="ECO:0000313" key="11">
    <source>
        <dbReference type="EMBL" id="CAB4025557.1"/>
    </source>
</evidence>
<keyword evidence="4" id="KW-0677">Repeat</keyword>
<dbReference type="InterPro" id="IPR050173">
    <property type="entry name" value="ABC_transporter_C-like"/>
</dbReference>
<evidence type="ECO:0000256" key="8">
    <source>
        <dbReference type="ARBA" id="ARBA00023136"/>
    </source>
</evidence>
<keyword evidence="12" id="KW-1185">Reference proteome</keyword>
<dbReference type="GO" id="GO:0012505">
    <property type="term" value="C:endomembrane system"/>
    <property type="evidence" value="ECO:0007669"/>
    <property type="project" value="UniProtKB-SubCell"/>
</dbReference>
<evidence type="ECO:0000256" key="6">
    <source>
        <dbReference type="ARBA" id="ARBA00022840"/>
    </source>
</evidence>
<feature type="non-terminal residue" evidence="11">
    <location>
        <position position="1"/>
    </location>
</feature>
<dbReference type="InterPro" id="IPR011527">
    <property type="entry name" value="ABC1_TM_dom"/>
</dbReference>